<feature type="transmembrane region" description="Helical" evidence="2">
    <location>
        <begin position="71"/>
        <end position="88"/>
    </location>
</feature>
<evidence type="ECO:0000313" key="5">
    <source>
        <dbReference type="EMBL" id="MBB2503301.1"/>
    </source>
</evidence>
<feature type="transmembrane region" description="Helical" evidence="2">
    <location>
        <begin position="326"/>
        <end position="348"/>
    </location>
</feature>
<evidence type="ECO:0000259" key="3">
    <source>
        <dbReference type="Pfam" id="PF01757"/>
    </source>
</evidence>
<evidence type="ECO:0000259" key="4">
    <source>
        <dbReference type="Pfam" id="PF19040"/>
    </source>
</evidence>
<feature type="region of interest" description="Disordered" evidence="1">
    <location>
        <begin position="1"/>
        <end position="40"/>
    </location>
</feature>
<dbReference type="AlphaFoldDB" id="A0A8E1W3P7"/>
<feature type="domain" description="SGNH" evidence="4">
    <location>
        <begin position="473"/>
        <end position="689"/>
    </location>
</feature>
<dbReference type="InterPro" id="IPR043968">
    <property type="entry name" value="SGNH"/>
</dbReference>
<feature type="transmembrane region" description="Helical" evidence="2">
    <location>
        <begin position="177"/>
        <end position="196"/>
    </location>
</feature>
<proteinExistence type="predicted"/>
<keyword evidence="2" id="KW-1133">Transmembrane helix</keyword>
<evidence type="ECO:0000256" key="2">
    <source>
        <dbReference type="SAM" id="Phobius"/>
    </source>
</evidence>
<dbReference type="GO" id="GO:0016747">
    <property type="term" value="F:acyltransferase activity, transferring groups other than amino-acyl groups"/>
    <property type="evidence" value="ECO:0007669"/>
    <property type="project" value="InterPro"/>
</dbReference>
<evidence type="ECO:0000313" key="6">
    <source>
        <dbReference type="Proteomes" id="UP000550260"/>
    </source>
</evidence>
<accession>A0A8E1W3P7</accession>
<feature type="transmembrane region" description="Helical" evidence="2">
    <location>
        <begin position="290"/>
        <end position="314"/>
    </location>
</feature>
<dbReference type="InterPro" id="IPR050879">
    <property type="entry name" value="Acyltransferase_3"/>
</dbReference>
<name>A0A8E1W3P7_9PSEU</name>
<keyword evidence="2" id="KW-0472">Membrane</keyword>
<keyword evidence="5" id="KW-0808">Transferase</keyword>
<reference evidence="5 6" key="1">
    <citation type="submission" date="2020-08" db="EMBL/GenBank/DDBJ databases">
        <title>Amycolatopsis echigonensis JCM 21831.</title>
        <authorList>
            <person name="Tedsree N."/>
            <person name="Kuncharoen N."/>
            <person name="Likhitwitayawuid K."/>
            <person name="Tanasupawat S."/>
        </authorList>
    </citation>
    <scope>NUCLEOTIDE SEQUENCE [LARGE SCALE GENOMIC DNA]</scope>
    <source>
        <strain evidence="5 6">JCM 21831</strain>
    </source>
</reference>
<gene>
    <name evidence="5" type="ORF">H5411_29725</name>
</gene>
<dbReference type="Proteomes" id="UP000550260">
    <property type="component" value="Unassembled WGS sequence"/>
</dbReference>
<feature type="transmembrane region" description="Helical" evidence="2">
    <location>
        <begin position="266"/>
        <end position="284"/>
    </location>
</feature>
<feature type="transmembrane region" description="Helical" evidence="2">
    <location>
        <begin position="49"/>
        <end position="65"/>
    </location>
</feature>
<dbReference type="GO" id="GO:0009103">
    <property type="term" value="P:lipopolysaccharide biosynthetic process"/>
    <property type="evidence" value="ECO:0007669"/>
    <property type="project" value="TreeGrafter"/>
</dbReference>
<feature type="transmembrane region" description="Helical" evidence="2">
    <location>
        <begin position="354"/>
        <end position="377"/>
    </location>
</feature>
<organism evidence="5 6">
    <name type="scientific">Amycolatopsis echigonensis</name>
    <dbReference type="NCBI Taxonomy" id="2576905"/>
    <lineage>
        <taxon>Bacteria</taxon>
        <taxon>Bacillati</taxon>
        <taxon>Actinomycetota</taxon>
        <taxon>Actinomycetes</taxon>
        <taxon>Pseudonocardiales</taxon>
        <taxon>Pseudonocardiaceae</taxon>
        <taxon>Amycolatopsis</taxon>
    </lineage>
</organism>
<feature type="transmembrane region" description="Helical" evidence="2">
    <location>
        <begin position="109"/>
        <end position="128"/>
    </location>
</feature>
<protein>
    <submittedName>
        <fullName evidence="5">Acyltransferase</fullName>
    </submittedName>
</protein>
<dbReference type="Pfam" id="PF19040">
    <property type="entry name" value="SGNH"/>
    <property type="match status" value="1"/>
</dbReference>
<dbReference type="Pfam" id="PF01757">
    <property type="entry name" value="Acyl_transf_3"/>
    <property type="match status" value="1"/>
</dbReference>
<keyword evidence="5" id="KW-0012">Acyltransferase</keyword>
<sequence>MTSSRRPPAGYRPSGGTCMSGTTVAAPERSGQPPAGPGAQARFRPELQGVRALASVLVVVYHVWFDRISGGVDVFFLVSGFLITGQLYRALLRGRIALRATWGRMIKRLFPAAMTVLLAVVVLSQVLLPQDRWFQTIREVVASALFYENWQLAADSVDYFAQHNSASLVQHFWSLSIQGQFYVLWPLLFVGLGLLVRRRGWSLRRTVNLLLIVLFAASLAYSVYLTAADQPLAYFHGLTRVWEFALGGLMAMFLDQVTLPRPLRIVLGWVGVAGLVLCGVLLDVDSVFPGWIALWPTVSAGLVLVAGQTGSVLGADRWLSSKFLGYVGNLSFSLYLWHWPVLVFYLVVRDRVAVGLLGGTFVVGVSFLLSILTYHLIENPIRLSKIGTAKQWGAYRFGVLALAPVLVASGVWQGVSSARANYEIAIGDPDHPGAVAHAQGFVYRGAPSPSIVPPTVKLADDWARIPPDQCSVSPRNKELQICTEGPEGPPSKRIVLVGDSHIQQYLAAFRPAVVSDGWQVKTMLKGACPYSSGSELMPGDKNCVDWNKAVTGELLDTRPDAVVMLGTVNSKPGPNESTPKGFVDVWSTLDDAGIPVVAVRDNPRYAFNMASCVAQKSPADPSCSVPREAAVAPAPSWERVENVPDNVTFLDFTDYYCDRKRCRAVVGNVLVYMDDNHPSATFNTTLAPIAVNQLKHALQW</sequence>
<comment type="caution">
    <text evidence="5">The sequence shown here is derived from an EMBL/GenBank/DDBJ whole genome shotgun (WGS) entry which is preliminary data.</text>
</comment>
<feature type="transmembrane region" description="Helical" evidence="2">
    <location>
        <begin position="233"/>
        <end position="254"/>
    </location>
</feature>
<dbReference type="PANTHER" id="PTHR23028">
    <property type="entry name" value="ACETYLTRANSFERASE"/>
    <property type="match status" value="1"/>
</dbReference>
<feature type="domain" description="Acyltransferase 3" evidence="3">
    <location>
        <begin position="46"/>
        <end position="374"/>
    </location>
</feature>
<feature type="transmembrane region" description="Helical" evidence="2">
    <location>
        <begin position="208"/>
        <end position="227"/>
    </location>
</feature>
<keyword evidence="2" id="KW-0812">Transmembrane</keyword>
<evidence type="ECO:0000256" key="1">
    <source>
        <dbReference type="SAM" id="MobiDB-lite"/>
    </source>
</evidence>
<dbReference type="PANTHER" id="PTHR23028:SF53">
    <property type="entry name" value="ACYL_TRANSF_3 DOMAIN-CONTAINING PROTEIN"/>
    <property type="match status" value="1"/>
</dbReference>
<dbReference type="EMBL" id="JACJHR010000051">
    <property type="protein sequence ID" value="MBB2503301.1"/>
    <property type="molecule type" value="Genomic_DNA"/>
</dbReference>
<dbReference type="GO" id="GO:0016020">
    <property type="term" value="C:membrane"/>
    <property type="evidence" value="ECO:0007669"/>
    <property type="project" value="TreeGrafter"/>
</dbReference>
<feature type="transmembrane region" description="Helical" evidence="2">
    <location>
        <begin position="397"/>
        <end position="415"/>
    </location>
</feature>
<dbReference type="InterPro" id="IPR002656">
    <property type="entry name" value="Acyl_transf_3_dom"/>
</dbReference>